<protein>
    <submittedName>
        <fullName evidence="1">Uncharacterized protein</fullName>
    </submittedName>
</protein>
<sequence length="180" mass="21548">MADTLVVMPVLKVRAMRRTKKEFLDYNEYRDRPFGLKWGTAFAMEELVTGIKKNEAWAVKEIRPLEQMSREEMDSVLLEAFLYHKKVSLQLNTKDEFGRYLESIEGFFTGEAYHDYFILEEQTVHWCDVRHVQIKQEDKWFDVSYFPQSVTQHETLSNRSLNEEIVPIKDEFYQSFPEEE</sequence>
<gene>
    <name evidence="1" type="ORF">EB03_02210</name>
</gene>
<evidence type="ECO:0000313" key="1">
    <source>
        <dbReference type="EMBL" id="RBT67443.1"/>
    </source>
</evidence>
<proteinExistence type="predicted"/>
<dbReference type="Proteomes" id="UP000253498">
    <property type="component" value="Unassembled WGS sequence"/>
</dbReference>
<dbReference type="AlphaFoldDB" id="A0AB37IJY6"/>
<evidence type="ECO:0000313" key="2">
    <source>
        <dbReference type="Proteomes" id="UP000253498"/>
    </source>
</evidence>
<comment type="caution">
    <text evidence="1">The sequence shown here is derived from an EMBL/GenBank/DDBJ whole genome shotgun (WGS) entry which is preliminary data.</text>
</comment>
<reference evidence="1 2" key="1">
    <citation type="submission" date="2015-06" db="EMBL/GenBank/DDBJ databases">
        <title>The Genome Sequence of Enterococcus hirae 88EA1.</title>
        <authorList>
            <consortium name="The Broad Institute Genomics Platform"/>
            <consortium name="The Broad Institute Genome Sequencing Center for Infectious Disease"/>
            <person name="Earl A.M."/>
            <person name="Van Tyne D."/>
            <person name="Lebreton F."/>
            <person name="Saavedra J.T."/>
            <person name="Gilmore M.S."/>
            <person name="Manson McGuire A."/>
            <person name="Clock S."/>
            <person name="Crupain M."/>
            <person name="Rangan U."/>
            <person name="Young S."/>
            <person name="Abouelleil A."/>
            <person name="Cao P."/>
            <person name="Chapman S.B."/>
            <person name="Griggs A."/>
            <person name="Priest M."/>
            <person name="Shea T."/>
            <person name="Wortman J."/>
            <person name="Nusbaum C."/>
            <person name="Birren B."/>
        </authorList>
    </citation>
    <scope>NUCLEOTIDE SEQUENCE [LARGE SCALE GENOMIC DNA]</scope>
    <source>
        <strain evidence="1 2">88EA1</strain>
    </source>
</reference>
<organism evidence="1 2">
    <name type="scientific">Enterococcus hirae</name>
    <dbReference type="NCBI Taxonomy" id="1354"/>
    <lineage>
        <taxon>Bacteria</taxon>
        <taxon>Bacillati</taxon>
        <taxon>Bacillota</taxon>
        <taxon>Bacilli</taxon>
        <taxon>Lactobacillales</taxon>
        <taxon>Enterococcaceae</taxon>
        <taxon>Enterococcus</taxon>
    </lineage>
</organism>
<accession>A0AB37IJY6</accession>
<dbReference type="EMBL" id="LESJ01000006">
    <property type="protein sequence ID" value="RBT67443.1"/>
    <property type="molecule type" value="Genomic_DNA"/>
</dbReference>
<name>A0AB37IJY6_ENTHR</name>